<evidence type="ECO:0000256" key="2">
    <source>
        <dbReference type="ARBA" id="ARBA00022630"/>
    </source>
</evidence>
<keyword evidence="3 4" id="KW-0274">FAD</keyword>
<dbReference type="InterPro" id="IPR012132">
    <property type="entry name" value="GMC_OxRdtase"/>
</dbReference>
<comment type="caution">
    <text evidence="7">The sequence shown here is derived from an EMBL/GenBank/DDBJ whole genome shotgun (WGS) entry which is preliminary data.</text>
</comment>
<keyword evidence="5" id="KW-0812">Transmembrane</keyword>
<evidence type="ECO:0000256" key="1">
    <source>
        <dbReference type="ARBA" id="ARBA00001974"/>
    </source>
</evidence>
<keyword evidence="8" id="KW-1185">Reference proteome</keyword>
<name>A0A8J2P9R2_9HEXA</name>
<evidence type="ECO:0000259" key="6">
    <source>
        <dbReference type="PROSITE" id="PS00623"/>
    </source>
</evidence>
<comment type="cofactor">
    <cofactor evidence="1">
        <name>FAD</name>
        <dbReference type="ChEBI" id="CHEBI:57692"/>
    </cofactor>
</comment>
<dbReference type="PANTHER" id="PTHR11552">
    <property type="entry name" value="GLUCOSE-METHANOL-CHOLINE GMC OXIDOREDUCTASE"/>
    <property type="match status" value="1"/>
</dbReference>
<dbReference type="Pfam" id="PF00732">
    <property type="entry name" value="GMC_oxred_N"/>
    <property type="match status" value="1"/>
</dbReference>
<dbReference type="EMBL" id="CAJVCH010317885">
    <property type="protein sequence ID" value="CAG7786432.1"/>
    <property type="molecule type" value="Genomic_DNA"/>
</dbReference>
<accession>A0A8J2P9R2</accession>
<feature type="domain" description="Glucose-methanol-choline oxidoreductase N-terminal" evidence="6">
    <location>
        <begin position="139"/>
        <end position="162"/>
    </location>
</feature>
<comment type="similarity">
    <text evidence="4">Belongs to the GMC oxidoreductase family.</text>
</comment>
<feature type="transmembrane region" description="Helical" evidence="5">
    <location>
        <begin position="22"/>
        <end position="44"/>
    </location>
</feature>
<evidence type="ECO:0000256" key="4">
    <source>
        <dbReference type="RuleBase" id="RU003968"/>
    </source>
</evidence>
<dbReference type="PANTHER" id="PTHR11552:SF147">
    <property type="entry name" value="CHOLINE DEHYDROGENASE, MITOCHONDRIAL"/>
    <property type="match status" value="1"/>
</dbReference>
<dbReference type="OrthoDB" id="269227at2759"/>
<keyword evidence="5" id="KW-0472">Membrane</keyword>
<dbReference type="InterPro" id="IPR000172">
    <property type="entry name" value="GMC_OxRdtase_N"/>
</dbReference>
<evidence type="ECO:0000256" key="5">
    <source>
        <dbReference type="SAM" id="Phobius"/>
    </source>
</evidence>
<gene>
    <name evidence="7" type="ORF">AFUS01_LOCUS25001</name>
</gene>
<protein>
    <recommendedName>
        <fullName evidence="6">Glucose-methanol-choline oxidoreductase N-terminal domain-containing protein</fullName>
    </recommendedName>
</protein>
<dbReference type="PROSITE" id="PS00623">
    <property type="entry name" value="GMC_OXRED_1"/>
    <property type="match status" value="1"/>
</dbReference>
<dbReference type="GO" id="GO:0016614">
    <property type="term" value="F:oxidoreductase activity, acting on CH-OH group of donors"/>
    <property type="evidence" value="ECO:0007669"/>
    <property type="project" value="InterPro"/>
</dbReference>
<organism evidence="7 8">
    <name type="scientific">Allacma fusca</name>
    <dbReference type="NCBI Taxonomy" id="39272"/>
    <lineage>
        <taxon>Eukaryota</taxon>
        <taxon>Metazoa</taxon>
        <taxon>Ecdysozoa</taxon>
        <taxon>Arthropoda</taxon>
        <taxon>Hexapoda</taxon>
        <taxon>Collembola</taxon>
        <taxon>Symphypleona</taxon>
        <taxon>Sminthuridae</taxon>
        <taxon>Allacma</taxon>
    </lineage>
</organism>
<evidence type="ECO:0000313" key="7">
    <source>
        <dbReference type="EMBL" id="CAG7786432.1"/>
    </source>
</evidence>
<sequence>MCTKGALTALLRNALIPISTTFSIQFLIFLFAALPQLFTSYYICENFLDRLKLNSNGNDTFDFIIVGGGSAGSVLANRLSENFTVLVLEAGGAPHPLHSIPLLSQFVQRMPHADWGYYTVPQRNSCLSLDSQKMAWPRGRSLGGSSNLNFMIYLRGHKLDYERWANVSGDSRWEYENVLRLFKKSENYRGEWDNELYHSHGGNLDVREPPYKFMSAMFGQAAEEMGIPRKDLNAEFIEGYSPIYNTQQHVNGRRHDTFHAFVLPVMGRPNLSIQKFSYVSKILFDGSDSKAFGEFEELEITCKPSGICDDGSTSP</sequence>
<keyword evidence="2 4" id="KW-0285">Flavoprotein</keyword>
<dbReference type="AlphaFoldDB" id="A0A8J2P9R2"/>
<evidence type="ECO:0000313" key="8">
    <source>
        <dbReference type="Proteomes" id="UP000708208"/>
    </source>
</evidence>
<reference evidence="7" key="1">
    <citation type="submission" date="2021-06" db="EMBL/GenBank/DDBJ databases">
        <authorList>
            <person name="Hodson N. C."/>
            <person name="Mongue J. A."/>
            <person name="Jaron S. K."/>
        </authorList>
    </citation>
    <scope>NUCLEOTIDE SEQUENCE</scope>
</reference>
<evidence type="ECO:0000256" key="3">
    <source>
        <dbReference type="ARBA" id="ARBA00022827"/>
    </source>
</evidence>
<dbReference type="Proteomes" id="UP000708208">
    <property type="component" value="Unassembled WGS sequence"/>
</dbReference>
<keyword evidence="5" id="KW-1133">Transmembrane helix</keyword>
<dbReference type="GO" id="GO:0050660">
    <property type="term" value="F:flavin adenine dinucleotide binding"/>
    <property type="evidence" value="ECO:0007669"/>
    <property type="project" value="InterPro"/>
</dbReference>
<proteinExistence type="inferred from homology"/>